<reference evidence="2" key="2">
    <citation type="submission" date="2020-06" db="EMBL/GenBank/DDBJ databases">
        <authorList>
            <person name="Sheffer M."/>
        </authorList>
    </citation>
    <scope>NUCLEOTIDE SEQUENCE</scope>
</reference>
<feature type="compositionally biased region" description="Basic and acidic residues" evidence="1">
    <location>
        <begin position="1"/>
        <end position="10"/>
    </location>
</feature>
<evidence type="ECO:0000313" key="2">
    <source>
        <dbReference type="EMBL" id="KAF8764434.1"/>
    </source>
</evidence>
<accession>A0A8T0E5C5</accession>
<name>A0A8T0E5C5_ARGBR</name>
<sequence length="162" mass="18317">MERGGSDLKASRRQQQGPPEEGYLLKTSRAARNFGRPPHRRGNRQMRFVGREKLPAAPDFGVFGPFREKGRRKCFRQDAVNCQNETTLKQVKLKEIHPPLEAGRWRRGKALQGIHKQGQVEARTLGISLLLRTRPYPGKTVIRRSVAAADALEYSSGNESLE</sequence>
<reference evidence="2" key="1">
    <citation type="journal article" date="2020" name="bioRxiv">
        <title>Chromosome-level reference genome of the European wasp spider Argiope bruennichi: a resource for studies on range expansion and evolutionary adaptation.</title>
        <authorList>
            <person name="Sheffer M.M."/>
            <person name="Hoppe A."/>
            <person name="Krehenwinkel H."/>
            <person name="Uhl G."/>
            <person name="Kuss A.W."/>
            <person name="Jensen L."/>
            <person name="Jensen C."/>
            <person name="Gillespie R.G."/>
            <person name="Hoff K.J."/>
            <person name="Prost S."/>
        </authorList>
    </citation>
    <scope>NUCLEOTIDE SEQUENCE</scope>
</reference>
<evidence type="ECO:0000256" key="1">
    <source>
        <dbReference type="SAM" id="MobiDB-lite"/>
    </source>
</evidence>
<gene>
    <name evidence="2" type="ORF">HNY73_022505</name>
</gene>
<keyword evidence="3" id="KW-1185">Reference proteome</keyword>
<protein>
    <submittedName>
        <fullName evidence="2">Uncharacterized protein</fullName>
    </submittedName>
</protein>
<comment type="caution">
    <text evidence="2">The sequence shown here is derived from an EMBL/GenBank/DDBJ whole genome shotgun (WGS) entry which is preliminary data.</text>
</comment>
<organism evidence="2 3">
    <name type="scientific">Argiope bruennichi</name>
    <name type="common">Wasp spider</name>
    <name type="synonym">Aranea bruennichi</name>
    <dbReference type="NCBI Taxonomy" id="94029"/>
    <lineage>
        <taxon>Eukaryota</taxon>
        <taxon>Metazoa</taxon>
        <taxon>Ecdysozoa</taxon>
        <taxon>Arthropoda</taxon>
        <taxon>Chelicerata</taxon>
        <taxon>Arachnida</taxon>
        <taxon>Araneae</taxon>
        <taxon>Araneomorphae</taxon>
        <taxon>Entelegynae</taxon>
        <taxon>Araneoidea</taxon>
        <taxon>Araneidae</taxon>
        <taxon>Argiope</taxon>
    </lineage>
</organism>
<evidence type="ECO:0000313" key="3">
    <source>
        <dbReference type="Proteomes" id="UP000807504"/>
    </source>
</evidence>
<proteinExistence type="predicted"/>
<dbReference type="Proteomes" id="UP000807504">
    <property type="component" value="Unassembled WGS sequence"/>
</dbReference>
<dbReference type="AlphaFoldDB" id="A0A8T0E5C5"/>
<dbReference type="EMBL" id="JABXBU010002231">
    <property type="protein sequence ID" value="KAF8764434.1"/>
    <property type="molecule type" value="Genomic_DNA"/>
</dbReference>
<feature type="region of interest" description="Disordered" evidence="1">
    <location>
        <begin position="1"/>
        <end position="44"/>
    </location>
</feature>